<dbReference type="RefSeq" id="WP_005404047.1">
    <property type="nucleotide sequence ID" value="NZ_GG705041.1"/>
</dbReference>
<accession>D0SRR4</accession>
<protein>
    <submittedName>
        <fullName evidence="2">Uncharacterized protein</fullName>
    </submittedName>
</protein>
<evidence type="ECO:0000313" key="3">
    <source>
        <dbReference type="Proteomes" id="UP000018442"/>
    </source>
</evidence>
<proteinExistence type="predicted"/>
<dbReference type="AlphaFoldDB" id="D0SRR4"/>
<organism evidence="2 3">
    <name type="scientific">Acinetobacter junii SH205</name>
    <dbReference type="NCBI Taxonomy" id="575587"/>
    <lineage>
        <taxon>Bacteria</taxon>
        <taxon>Pseudomonadati</taxon>
        <taxon>Pseudomonadota</taxon>
        <taxon>Gammaproteobacteria</taxon>
        <taxon>Moraxellales</taxon>
        <taxon>Moraxellaceae</taxon>
        <taxon>Acinetobacter</taxon>
    </lineage>
</organism>
<dbReference type="Proteomes" id="UP000018442">
    <property type="component" value="Unassembled WGS sequence"/>
</dbReference>
<feature type="transmembrane region" description="Helical" evidence="1">
    <location>
        <begin position="60"/>
        <end position="78"/>
    </location>
</feature>
<keyword evidence="1" id="KW-0472">Membrane</keyword>
<reference evidence="3" key="1">
    <citation type="journal article" date="2012" name="PLoS ONE">
        <title>The success of Acinetobacter species; genetic, metabolic and virulence attributes.</title>
        <authorList>
            <person name="Peleg A.Y."/>
            <person name="de Breij A."/>
            <person name="Adams M.D."/>
            <person name="Cerqueira G.M."/>
            <person name="Mocali S."/>
            <person name="Galardini M."/>
            <person name="Nibbering P.H."/>
            <person name="Earl A.M."/>
            <person name="Ward D.V."/>
            <person name="Paterson D.L."/>
            <person name="Seifert H."/>
            <person name="Dijkshoorn L."/>
        </authorList>
    </citation>
    <scope>NUCLEOTIDE SEQUENCE [LARGE SCALE GENOMIC DNA]</scope>
    <source>
        <strain evidence="3">SH205</strain>
    </source>
</reference>
<name>D0SRR4_ACIJU</name>
<dbReference type="HOGENOM" id="CLU_1458313_0_0_6"/>
<evidence type="ECO:0000313" key="2">
    <source>
        <dbReference type="EMBL" id="EEY91366.1"/>
    </source>
</evidence>
<feature type="transmembrane region" description="Helical" evidence="1">
    <location>
        <begin position="115"/>
        <end position="133"/>
    </location>
</feature>
<sequence length="186" mass="22298">MNKNEIWMNILKELSPFQQKYFFLIFVPFILCISIFIPFNDYSGIIVKSQSSFLDVKAKILMDTFFFLTTFMSLYIFIKYKLMGISKELSHQVFKKINFVDVKQKEKDAGISLKNMSWFLYLVYFLMFIAMFFTPPSNSPKYYWIYGNGIFVTIVYSLFFYAVFVSYTLFIIWSHEIKNYLKEGIR</sequence>
<gene>
    <name evidence="2" type="ORF">HMPREF0026_03174</name>
</gene>
<dbReference type="EMBL" id="GG705041">
    <property type="protein sequence ID" value="EEY91366.1"/>
    <property type="molecule type" value="Genomic_DNA"/>
</dbReference>
<feature type="transmembrane region" description="Helical" evidence="1">
    <location>
        <begin position="145"/>
        <end position="173"/>
    </location>
</feature>
<evidence type="ECO:0000256" key="1">
    <source>
        <dbReference type="SAM" id="Phobius"/>
    </source>
</evidence>
<keyword evidence="1" id="KW-1133">Transmembrane helix</keyword>
<feature type="transmembrane region" description="Helical" evidence="1">
    <location>
        <begin position="21"/>
        <end position="40"/>
    </location>
</feature>
<keyword evidence="1" id="KW-0812">Transmembrane</keyword>